<keyword evidence="4 7" id="KW-0472">Membrane</keyword>
<feature type="transmembrane region" description="Helical" evidence="7">
    <location>
        <begin position="72"/>
        <end position="92"/>
    </location>
</feature>
<feature type="transmembrane region" description="Helical" evidence="7">
    <location>
        <begin position="34"/>
        <end position="52"/>
    </location>
</feature>
<keyword evidence="1 7" id="KW-0812">Transmembrane</keyword>
<keyword evidence="2" id="KW-0256">Endoplasmic reticulum</keyword>
<keyword evidence="3 7" id="KW-1133">Transmembrane helix</keyword>
<dbReference type="GO" id="GO:0005789">
    <property type="term" value="C:endoplasmic reticulum membrane"/>
    <property type="evidence" value="ECO:0007669"/>
    <property type="project" value="TreeGrafter"/>
</dbReference>
<evidence type="ECO:0000256" key="2">
    <source>
        <dbReference type="ARBA" id="ARBA00022824"/>
    </source>
</evidence>
<gene>
    <name evidence="8" type="ORF">EGYM00392_LOCUS7451</name>
</gene>
<organism evidence="8">
    <name type="scientific">Eutreptiella gymnastica</name>
    <dbReference type="NCBI Taxonomy" id="73025"/>
    <lineage>
        <taxon>Eukaryota</taxon>
        <taxon>Discoba</taxon>
        <taxon>Euglenozoa</taxon>
        <taxon>Euglenida</taxon>
        <taxon>Spirocuta</taxon>
        <taxon>Euglenophyceae</taxon>
        <taxon>Eutreptiales</taxon>
        <taxon>Eutreptiaceae</taxon>
        <taxon>Eutreptiella</taxon>
    </lineage>
</organism>
<dbReference type="GO" id="GO:0070072">
    <property type="term" value="P:vacuolar proton-transporting V-type ATPase complex assembly"/>
    <property type="evidence" value="ECO:0007669"/>
    <property type="project" value="InterPro"/>
</dbReference>
<evidence type="ECO:0000256" key="4">
    <source>
        <dbReference type="ARBA" id="ARBA00023136"/>
    </source>
</evidence>
<evidence type="ECO:0000256" key="6">
    <source>
        <dbReference type="SAM" id="MobiDB-lite"/>
    </source>
</evidence>
<dbReference type="PANTHER" id="PTHR31792:SF3">
    <property type="entry name" value="VACUOLAR ATPASE ASSEMBLY INTEGRAL MEMBRANE PROTEIN VMA21"/>
    <property type="match status" value="1"/>
</dbReference>
<proteinExistence type="predicted"/>
<sequence>MAEQEAPPKPPSKLAAMNDFGRVLRSNHDVFVKLVKYTAIMFTVPIAVFLFLDRVVLPDFDIDEETRNTWSALVAVVVIQFICFVYVCSAMLEPDDGVRPGAGVPAEGQAAAGKAEAEKKND</sequence>
<dbReference type="GO" id="GO:0031410">
    <property type="term" value="C:cytoplasmic vesicle"/>
    <property type="evidence" value="ECO:0007669"/>
    <property type="project" value="UniProtKB-KW"/>
</dbReference>
<keyword evidence="5" id="KW-0968">Cytoplasmic vesicle</keyword>
<dbReference type="Pfam" id="PF09446">
    <property type="entry name" value="VMA21"/>
    <property type="match status" value="1"/>
</dbReference>
<evidence type="ECO:0000256" key="3">
    <source>
        <dbReference type="ARBA" id="ARBA00022989"/>
    </source>
</evidence>
<name>A0A7S1HZT1_9EUGL</name>
<evidence type="ECO:0000256" key="7">
    <source>
        <dbReference type="SAM" id="Phobius"/>
    </source>
</evidence>
<feature type="region of interest" description="Disordered" evidence="6">
    <location>
        <begin position="102"/>
        <end position="122"/>
    </location>
</feature>
<evidence type="ECO:0008006" key="9">
    <source>
        <dbReference type="Google" id="ProtNLM"/>
    </source>
</evidence>
<evidence type="ECO:0000313" key="8">
    <source>
        <dbReference type="EMBL" id="CAD8996390.1"/>
    </source>
</evidence>
<dbReference type="EMBL" id="HBGA01019146">
    <property type="protein sequence ID" value="CAD8996390.1"/>
    <property type="molecule type" value="Transcribed_RNA"/>
</dbReference>
<evidence type="ECO:0000256" key="1">
    <source>
        <dbReference type="ARBA" id="ARBA00022692"/>
    </source>
</evidence>
<accession>A0A7S1HZT1</accession>
<dbReference type="InterPro" id="IPR019013">
    <property type="entry name" value="Vma21"/>
</dbReference>
<dbReference type="AlphaFoldDB" id="A0A7S1HZT1"/>
<evidence type="ECO:0000256" key="5">
    <source>
        <dbReference type="ARBA" id="ARBA00023329"/>
    </source>
</evidence>
<protein>
    <recommendedName>
        <fullName evidence="9">Vacuolar ATPase assembly integral membrane protein VMA21 homolog</fullName>
    </recommendedName>
</protein>
<dbReference type="PANTHER" id="PTHR31792">
    <property type="entry name" value="VACUOLAR ATPASE ASSEMBLY INTEGRAL MEMBRANE PROTEIN VMA21"/>
    <property type="match status" value="1"/>
</dbReference>
<reference evidence="8" key="1">
    <citation type="submission" date="2021-01" db="EMBL/GenBank/DDBJ databases">
        <authorList>
            <person name="Corre E."/>
            <person name="Pelletier E."/>
            <person name="Niang G."/>
            <person name="Scheremetjew M."/>
            <person name="Finn R."/>
            <person name="Kale V."/>
            <person name="Holt S."/>
            <person name="Cochrane G."/>
            <person name="Meng A."/>
            <person name="Brown T."/>
            <person name="Cohen L."/>
        </authorList>
    </citation>
    <scope>NUCLEOTIDE SEQUENCE</scope>
    <source>
        <strain evidence="8">NIES-381</strain>
    </source>
</reference>